<name>A0A8X6QCM9_NEPPI</name>
<evidence type="ECO:0000259" key="1">
    <source>
        <dbReference type="SMART" id="SM00343"/>
    </source>
</evidence>
<feature type="domain" description="CCHC-type" evidence="1">
    <location>
        <begin position="7"/>
        <end position="22"/>
    </location>
</feature>
<dbReference type="SMART" id="SM00343">
    <property type="entry name" value="ZnF_C2HC"/>
    <property type="match status" value="2"/>
</dbReference>
<proteinExistence type="predicted"/>
<evidence type="ECO:0000313" key="3">
    <source>
        <dbReference type="Proteomes" id="UP000887013"/>
    </source>
</evidence>
<dbReference type="InterPro" id="IPR001878">
    <property type="entry name" value="Znf_CCHC"/>
</dbReference>
<dbReference type="GO" id="GO:0008270">
    <property type="term" value="F:zinc ion binding"/>
    <property type="evidence" value="ECO:0007669"/>
    <property type="project" value="InterPro"/>
</dbReference>
<dbReference type="SUPFAM" id="SSF57756">
    <property type="entry name" value="Retrovirus zinc finger-like domains"/>
    <property type="match status" value="1"/>
</dbReference>
<dbReference type="EMBL" id="BMAW01080428">
    <property type="protein sequence ID" value="GFU19549.1"/>
    <property type="molecule type" value="Genomic_DNA"/>
</dbReference>
<dbReference type="AlphaFoldDB" id="A0A8X6QCM9"/>
<dbReference type="InterPro" id="IPR036875">
    <property type="entry name" value="Znf_CCHC_sf"/>
</dbReference>
<feature type="non-terminal residue" evidence="2">
    <location>
        <position position="1"/>
    </location>
</feature>
<sequence>NCNSTPRCLKCGKNHISRDCTIKEKILNPTCIHCKQTGHIASWERCPSFPKPKRGTPTLSTWKNKDFISKPIRMSADVSYADVCNPEKETLIQEDPNRNLNNQKIRQFFFLRCRKRNSRSFPSVQHPPRIM</sequence>
<protein>
    <recommendedName>
        <fullName evidence="1">CCHC-type domain-containing protein</fullName>
    </recommendedName>
</protein>
<keyword evidence="3" id="KW-1185">Reference proteome</keyword>
<organism evidence="2 3">
    <name type="scientific">Nephila pilipes</name>
    <name type="common">Giant wood spider</name>
    <name type="synonym">Nephila maculata</name>
    <dbReference type="NCBI Taxonomy" id="299642"/>
    <lineage>
        <taxon>Eukaryota</taxon>
        <taxon>Metazoa</taxon>
        <taxon>Ecdysozoa</taxon>
        <taxon>Arthropoda</taxon>
        <taxon>Chelicerata</taxon>
        <taxon>Arachnida</taxon>
        <taxon>Araneae</taxon>
        <taxon>Araneomorphae</taxon>
        <taxon>Entelegynae</taxon>
        <taxon>Araneoidea</taxon>
        <taxon>Nephilidae</taxon>
        <taxon>Nephila</taxon>
    </lineage>
</organism>
<accession>A0A8X6QCM9</accession>
<dbReference type="Gene3D" id="4.10.60.10">
    <property type="entry name" value="Zinc finger, CCHC-type"/>
    <property type="match status" value="1"/>
</dbReference>
<evidence type="ECO:0000313" key="2">
    <source>
        <dbReference type="EMBL" id="GFU19549.1"/>
    </source>
</evidence>
<dbReference type="OrthoDB" id="6754491at2759"/>
<dbReference type="Proteomes" id="UP000887013">
    <property type="component" value="Unassembled WGS sequence"/>
</dbReference>
<gene>
    <name evidence="2" type="ORF">NPIL_10131</name>
</gene>
<dbReference type="GO" id="GO:0003676">
    <property type="term" value="F:nucleic acid binding"/>
    <property type="evidence" value="ECO:0007669"/>
    <property type="project" value="InterPro"/>
</dbReference>
<feature type="domain" description="CCHC-type" evidence="1">
    <location>
        <begin position="30"/>
        <end position="48"/>
    </location>
</feature>
<comment type="caution">
    <text evidence="2">The sequence shown here is derived from an EMBL/GenBank/DDBJ whole genome shotgun (WGS) entry which is preliminary data.</text>
</comment>
<reference evidence="2" key="1">
    <citation type="submission" date="2020-08" db="EMBL/GenBank/DDBJ databases">
        <title>Multicomponent nature underlies the extraordinary mechanical properties of spider dragline silk.</title>
        <authorList>
            <person name="Kono N."/>
            <person name="Nakamura H."/>
            <person name="Mori M."/>
            <person name="Yoshida Y."/>
            <person name="Ohtoshi R."/>
            <person name="Malay A.D."/>
            <person name="Moran D.A.P."/>
            <person name="Tomita M."/>
            <person name="Numata K."/>
            <person name="Arakawa K."/>
        </authorList>
    </citation>
    <scope>NUCLEOTIDE SEQUENCE</scope>
</reference>